<organism evidence="2 3">
    <name type="scientific">Chryseobacterium oncorhynchi</name>
    <dbReference type="NCBI Taxonomy" id="741074"/>
    <lineage>
        <taxon>Bacteria</taxon>
        <taxon>Pseudomonadati</taxon>
        <taxon>Bacteroidota</taxon>
        <taxon>Flavobacteriia</taxon>
        <taxon>Flavobacteriales</taxon>
        <taxon>Weeksellaceae</taxon>
        <taxon>Chryseobacterium group</taxon>
        <taxon>Chryseobacterium</taxon>
    </lineage>
</organism>
<proteinExistence type="predicted"/>
<accession>A0A316WL19</accession>
<dbReference type="RefSeq" id="WP_109624083.1">
    <property type="nucleotide sequence ID" value="NZ_PPEI02000018.1"/>
</dbReference>
<protein>
    <submittedName>
        <fullName evidence="2">Uncharacterized protein</fullName>
    </submittedName>
</protein>
<comment type="caution">
    <text evidence="2">The sequence shown here is derived from an EMBL/GenBank/DDBJ whole genome shotgun (WGS) entry which is preliminary data.</text>
</comment>
<feature type="transmembrane region" description="Helical" evidence="1">
    <location>
        <begin position="91"/>
        <end position="112"/>
    </location>
</feature>
<keyword evidence="1" id="KW-0472">Membrane</keyword>
<reference evidence="2" key="1">
    <citation type="submission" date="2018-04" db="EMBL/GenBank/DDBJ databases">
        <title>Draft Genome Sequences of Chryseobacterium lactis NCTC11390T isolated from milk, Chryseobacterium oncorhynchi 701B-08T from rainbow trout, and Chryseobacterium viscerum 687B-08T from diseased fish.</title>
        <authorList>
            <person name="Jeong J.-J."/>
            <person name="Lee Y.J."/>
            <person name="Pathiraja D."/>
            <person name="Park B."/>
            <person name="Choi I.-G."/>
            <person name="Kim K.D."/>
        </authorList>
    </citation>
    <scope>NUCLEOTIDE SEQUENCE [LARGE SCALE GENOMIC DNA]</scope>
    <source>
        <strain evidence="2">701B-08</strain>
    </source>
</reference>
<dbReference type="Proteomes" id="UP000236182">
    <property type="component" value="Unassembled WGS sequence"/>
</dbReference>
<keyword evidence="1" id="KW-0812">Transmembrane</keyword>
<evidence type="ECO:0000256" key="1">
    <source>
        <dbReference type="SAM" id="Phobius"/>
    </source>
</evidence>
<keyword evidence="3" id="KW-1185">Reference proteome</keyword>
<evidence type="ECO:0000313" key="3">
    <source>
        <dbReference type="Proteomes" id="UP000236182"/>
    </source>
</evidence>
<dbReference type="AlphaFoldDB" id="A0A316WL19"/>
<gene>
    <name evidence="2" type="ORF">C1638_022015</name>
</gene>
<evidence type="ECO:0000313" key="2">
    <source>
        <dbReference type="EMBL" id="PWN59130.1"/>
    </source>
</evidence>
<dbReference type="OrthoDB" id="1260722at2"/>
<dbReference type="EMBL" id="PPEI02000018">
    <property type="protein sequence ID" value="PWN59130.1"/>
    <property type="molecule type" value="Genomic_DNA"/>
</dbReference>
<keyword evidence="1" id="KW-1133">Transmembrane helix</keyword>
<name>A0A316WL19_9FLAO</name>
<sequence>MADFSNRQLAEIITKTGEKISTNVLKERKIANELETTKVDLSKSIEEFKTHIANLSATSIKPDLSDLNKFYEEKTEENIKRLNSRLNVPNLAIYVWLGSVLLFLCSGSFIYFSTKSKQEILTEYRQELTKEGKIIISKENNDLFNDMYQWFEKNPKTRDTFIQSRKRNK</sequence>